<dbReference type="GO" id="GO:0061630">
    <property type="term" value="F:ubiquitin protein ligase activity"/>
    <property type="evidence" value="ECO:0007669"/>
    <property type="project" value="UniProtKB-EC"/>
</dbReference>
<dbReference type="InterPro" id="IPR017907">
    <property type="entry name" value="Znf_RING_CS"/>
</dbReference>
<feature type="compositionally biased region" description="Low complexity" evidence="9">
    <location>
        <begin position="120"/>
        <end position="151"/>
    </location>
</feature>
<dbReference type="InterPro" id="IPR002867">
    <property type="entry name" value="IBR_dom"/>
</dbReference>
<evidence type="ECO:0000256" key="7">
    <source>
        <dbReference type="ARBA" id="ARBA00022786"/>
    </source>
</evidence>
<sequence>MGSKISKAVRRQQHVNVNQAATSMPIEPRQPDHIQTKTYQETRPPVANDELLSNNLDSPPTAAFSSPVLDSIQPAITPVLTECTAPGAEMSQTTHISGLAPSSTAQEELAGRPAPDSTESPSVQPPAASRPSSAASNTPPEDQNSSNQQQDNDIKGPVLIECLVCTESMPESELRRPCKSCKHPYCQPCLKSMFIAACEDSERMPPQCCGLIGIYHALDLLTYEEASKFRDKFEEARAVKPFYCPVSQCSAFIPNRFLPKVAKDAKGKRRTDSVVATPTPPAIVDCPKCCVEICFQCRNLTHGDLACGPTNGSLDEETANALQQWGYKRCPKCGHGIRRMYGCDHMACRCGAQFCWKCLQSRDECSGGCDGEESEGYNSEEYEEEDGEVEDNENIDNTTSSEPATASPSEPATTSPSEPATISSSEPTTASPSEPTTAPSSEPTTASPSEPTTASPLEPTTASPSEPTTASPSEPTTASSAPATASPSRNDNLDRRSRHHWDEAGYDFGAEPADGNADLYWNCSHRYEIVSVELSQSIRMQHALECMQCRAPIYPTVDFPAKIITDGITMVPRLTRRGSSSSDQTRPHGRRRLFRGRPTLLRQTASLGSLKSHKRASRSLMAPASTFDPMEDIQYSQVPDPMEGLEFTSAPSKSVMDTYGHVFYEETPALRASNVYKSPLDTIFSPPNPPFSFAHECIDCGDLVCNACKTAGEEIGQEAKEA</sequence>
<feature type="region of interest" description="Disordered" evidence="9">
    <location>
        <begin position="89"/>
        <end position="152"/>
    </location>
</feature>
<evidence type="ECO:0000256" key="2">
    <source>
        <dbReference type="ARBA" id="ARBA00012251"/>
    </source>
</evidence>
<comment type="catalytic activity">
    <reaction evidence="1">
        <text>[E2 ubiquitin-conjugating enzyme]-S-ubiquitinyl-L-cysteine + [acceptor protein]-L-lysine = [E2 ubiquitin-conjugating enzyme]-L-cysteine + [acceptor protein]-N(6)-ubiquitinyl-L-lysine.</text>
        <dbReference type="EC" id="2.3.2.31"/>
    </reaction>
</comment>
<feature type="region of interest" description="Disordered" evidence="9">
    <location>
        <begin position="1"/>
        <end position="65"/>
    </location>
</feature>
<evidence type="ECO:0000256" key="8">
    <source>
        <dbReference type="ARBA" id="ARBA00022833"/>
    </source>
</evidence>
<evidence type="ECO:0000256" key="9">
    <source>
        <dbReference type="SAM" id="MobiDB-lite"/>
    </source>
</evidence>
<proteinExistence type="predicted"/>
<evidence type="ECO:0000313" key="12">
    <source>
        <dbReference type="Proteomes" id="UP000240883"/>
    </source>
</evidence>
<name>A0A2T2NRA7_CORCC</name>
<evidence type="ECO:0000259" key="10">
    <source>
        <dbReference type="PROSITE" id="PS51873"/>
    </source>
</evidence>
<dbReference type="CDD" id="cd22584">
    <property type="entry name" value="Rcat_RBR_unk"/>
    <property type="match status" value="1"/>
</dbReference>
<dbReference type="STRING" id="1448308.A0A2T2NRA7"/>
<evidence type="ECO:0000256" key="4">
    <source>
        <dbReference type="ARBA" id="ARBA00022723"/>
    </source>
</evidence>
<dbReference type="GO" id="GO:0016567">
    <property type="term" value="P:protein ubiquitination"/>
    <property type="evidence" value="ECO:0007669"/>
    <property type="project" value="InterPro"/>
</dbReference>
<organism evidence="11 12">
    <name type="scientific">Corynespora cassiicola Philippines</name>
    <dbReference type="NCBI Taxonomy" id="1448308"/>
    <lineage>
        <taxon>Eukaryota</taxon>
        <taxon>Fungi</taxon>
        <taxon>Dikarya</taxon>
        <taxon>Ascomycota</taxon>
        <taxon>Pezizomycotina</taxon>
        <taxon>Dothideomycetes</taxon>
        <taxon>Pleosporomycetidae</taxon>
        <taxon>Pleosporales</taxon>
        <taxon>Corynesporascaceae</taxon>
        <taxon>Corynespora</taxon>
    </lineage>
</organism>
<keyword evidence="3" id="KW-0808">Transferase</keyword>
<evidence type="ECO:0000256" key="1">
    <source>
        <dbReference type="ARBA" id="ARBA00001798"/>
    </source>
</evidence>
<feature type="compositionally biased region" description="Low complexity" evidence="9">
    <location>
        <begin position="398"/>
        <end position="488"/>
    </location>
</feature>
<dbReference type="Pfam" id="PF01485">
    <property type="entry name" value="IBR"/>
    <property type="match status" value="1"/>
</dbReference>
<feature type="compositionally biased region" description="Acidic residues" evidence="9">
    <location>
        <begin position="370"/>
        <end position="394"/>
    </location>
</feature>
<gene>
    <name evidence="11" type="ORF">BS50DRAFT_572955</name>
</gene>
<keyword evidence="8" id="KW-0862">Zinc</keyword>
<feature type="region of interest" description="Disordered" evidence="9">
    <location>
        <begin position="363"/>
        <end position="496"/>
    </location>
</feature>
<dbReference type="EC" id="2.3.2.31" evidence="2"/>
<dbReference type="PROSITE" id="PS00518">
    <property type="entry name" value="ZF_RING_1"/>
    <property type="match status" value="1"/>
</dbReference>
<dbReference type="PROSITE" id="PS51873">
    <property type="entry name" value="TRIAD"/>
    <property type="match status" value="1"/>
</dbReference>
<evidence type="ECO:0000313" key="11">
    <source>
        <dbReference type="EMBL" id="PSN67975.1"/>
    </source>
</evidence>
<feature type="domain" description="RING-type" evidence="10">
    <location>
        <begin position="158"/>
        <end position="383"/>
    </location>
</feature>
<reference evidence="11 12" key="1">
    <citation type="journal article" date="2018" name="Front. Microbiol.">
        <title>Genome-Wide Analysis of Corynespora cassiicola Leaf Fall Disease Putative Effectors.</title>
        <authorList>
            <person name="Lopez D."/>
            <person name="Ribeiro S."/>
            <person name="Label P."/>
            <person name="Fumanal B."/>
            <person name="Venisse J.S."/>
            <person name="Kohler A."/>
            <person name="de Oliveira R.R."/>
            <person name="Labutti K."/>
            <person name="Lipzen A."/>
            <person name="Lail K."/>
            <person name="Bauer D."/>
            <person name="Ohm R.A."/>
            <person name="Barry K.W."/>
            <person name="Spatafora J."/>
            <person name="Grigoriev I.V."/>
            <person name="Martin F.M."/>
            <person name="Pujade-Renaud V."/>
        </authorList>
    </citation>
    <scope>NUCLEOTIDE SEQUENCE [LARGE SCALE GENOMIC DNA]</scope>
    <source>
        <strain evidence="11 12">Philippines</strain>
    </source>
</reference>
<dbReference type="PANTHER" id="PTHR11685">
    <property type="entry name" value="RBR FAMILY RING FINGER AND IBR DOMAIN-CONTAINING"/>
    <property type="match status" value="1"/>
</dbReference>
<feature type="compositionally biased region" description="Polar residues" evidence="9">
    <location>
        <begin position="90"/>
        <end position="106"/>
    </location>
</feature>
<dbReference type="Proteomes" id="UP000240883">
    <property type="component" value="Unassembled WGS sequence"/>
</dbReference>
<evidence type="ECO:0000256" key="5">
    <source>
        <dbReference type="ARBA" id="ARBA00022737"/>
    </source>
</evidence>
<dbReference type="Gene3D" id="1.20.120.1750">
    <property type="match status" value="1"/>
</dbReference>
<dbReference type="InterPro" id="IPR031127">
    <property type="entry name" value="E3_UB_ligase_RBR"/>
</dbReference>
<accession>A0A2T2NRA7</accession>
<evidence type="ECO:0000256" key="3">
    <source>
        <dbReference type="ARBA" id="ARBA00022679"/>
    </source>
</evidence>
<dbReference type="EMBL" id="KZ678134">
    <property type="protein sequence ID" value="PSN67975.1"/>
    <property type="molecule type" value="Genomic_DNA"/>
</dbReference>
<keyword evidence="4" id="KW-0479">Metal-binding</keyword>
<dbReference type="InterPro" id="IPR044066">
    <property type="entry name" value="TRIAD_supradom"/>
</dbReference>
<dbReference type="AlphaFoldDB" id="A0A2T2NRA7"/>
<dbReference type="OrthoDB" id="10009520at2759"/>
<keyword evidence="6" id="KW-0863">Zinc-finger</keyword>
<evidence type="ECO:0000256" key="6">
    <source>
        <dbReference type="ARBA" id="ARBA00022771"/>
    </source>
</evidence>
<keyword evidence="12" id="KW-1185">Reference proteome</keyword>
<keyword evidence="7" id="KW-0833">Ubl conjugation pathway</keyword>
<protein>
    <recommendedName>
        <fullName evidence="2">RBR-type E3 ubiquitin transferase</fullName>
        <ecNumber evidence="2">2.3.2.31</ecNumber>
    </recommendedName>
</protein>
<dbReference type="GO" id="GO:0008270">
    <property type="term" value="F:zinc ion binding"/>
    <property type="evidence" value="ECO:0007669"/>
    <property type="project" value="UniProtKB-KW"/>
</dbReference>
<keyword evidence="5" id="KW-0677">Repeat</keyword>
<dbReference type="SUPFAM" id="SSF57850">
    <property type="entry name" value="RING/U-box"/>
    <property type="match status" value="2"/>
</dbReference>